<dbReference type="Gene3D" id="1.10.3290.10">
    <property type="entry name" value="Fido-like domain"/>
    <property type="match status" value="1"/>
</dbReference>
<dbReference type="EMBL" id="JAULSU010000001">
    <property type="protein sequence ID" value="KAK0634159.1"/>
    <property type="molecule type" value="Genomic_DNA"/>
</dbReference>
<protein>
    <submittedName>
        <fullName evidence="4">Fido domain-containing protein</fullName>
    </submittedName>
</protein>
<dbReference type="SUPFAM" id="SSF140931">
    <property type="entry name" value="Fic-like"/>
    <property type="match status" value="1"/>
</dbReference>
<feature type="binding site" evidence="2">
    <location>
        <begin position="226"/>
        <end position="233"/>
    </location>
    <ligand>
        <name>ATP</name>
        <dbReference type="ChEBI" id="CHEBI:30616"/>
    </ligand>
</feature>
<dbReference type="InterPro" id="IPR036597">
    <property type="entry name" value="Fido-like_dom_sf"/>
</dbReference>
<proteinExistence type="predicted"/>
<dbReference type="PROSITE" id="PS51459">
    <property type="entry name" value="FIDO"/>
    <property type="match status" value="1"/>
</dbReference>
<evidence type="ECO:0000313" key="4">
    <source>
        <dbReference type="EMBL" id="KAK0634159.1"/>
    </source>
</evidence>
<gene>
    <name evidence="4" type="ORF">B0T14DRAFT_467466</name>
</gene>
<dbReference type="PANTHER" id="PTHR13504">
    <property type="entry name" value="FIDO DOMAIN-CONTAINING PROTEIN DDB_G0283145"/>
    <property type="match status" value="1"/>
</dbReference>
<evidence type="ECO:0000256" key="1">
    <source>
        <dbReference type="PIRSR" id="PIRSR640198-1"/>
    </source>
</evidence>
<name>A0AA40CE70_9PEZI</name>
<dbReference type="AlphaFoldDB" id="A0AA40CE70"/>
<dbReference type="Proteomes" id="UP001175000">
    <property type="component" value="Unassembled WGS sequence"/>
</dbReference>
<feature type="active site" evidence="1">
    <location>
        <position position="222"/>
    </location>
</feature>
<dbReference type="Pfam" id="PF02661">
    <property type="entry name" value="Fic"/>
    <property type="match status" value="1"/>
</dbReference>
<dbReference type="GO" id="GO:0005524">
    <property type="term" value="F:ATP binding"/>
    <property type="evidence" value="ECO:0007669"/>
    <property type="project" value="UniProtKB-KW"/>
</dbReference>
<reference evidence="4" key="1">
    <citation type="submission" date="2023-06" db="EMBL/GenBank/DDBJ databases">
        <title>Genome-scale phylogeny and comparative genomics of the fungal order Sordariales.</title>
        <authorList>
            <consortium name="Lawrence Berkeley National Laboratory"/>
            <person name="Hensen N."/>
            <person name="Bonometti L."/>
            <person name="Westerberg I."/>
            <person name="Brannstrom I.O."/>
            <person name="Guillou S."/>
            <person name="Cros-Aarteil S."/>
            <person name="Calhoun S."/>
            <person name="Haridas S."/>
            <person name="Kuo A."/>
            <person name="Mondo S."/>
            <person name="Pangilinan J."/>
            <person name="Riley R."/>
            <person name="Labutti K."/>
            <person name="Andreopoulos B."/>
            <person name="Lipzen A."/>
            <person name="Chen C."/>
            <person name="Yanf M."/>
            <person name="Daum C."/>
            <person name="Ng V."/>
            <person name="Clum A."/>
            <person name="Steindorff A."/>
            <person name="Ohm R."/>
            <person name="Martin F."/>
            <person name="Silar P."/>
            <person name="Natvig D."/>
            <person name="Lalanne C."/>
            <person name="Gautier V."/>
            <person name="Ament-Velasquez S.L."/>
            <person name="Kruys A."/>
            <person name="Hutchinson M.I."/>
            <person name="Powell A.J."/>
            <person name="Barry K."/>
            <person name="Miller A.N."/>
            <person name="Grigoriev I.V."/>
            <person name="Debuchy R."/>
            <person name="Gladieux P."/>
            <person name="Thoren M.H."/>
            <person name="Johannesson H."/>
        </authorList>
    </citation>
    <scope>NUCLEOTIDE SEQUENCE</scope>
    <source>
        <strain evidence="4">CBS 606.72</strain>
    </source>
</reference>
<dbReference type="InterPro" id="IPR003812">
    <property type="entry name" value="Fido"/>
</dbReference>
<sequence>MNLVEDPALIIAKARKSSSGATSNFSEIWTEIEEGLITLIYGSNKIQSAGPSLGITIKLCRDILRGKNVLVNIEEGSPEYKEHVDFLKETQRAGDKVSVVRSRIQVVQHAKALNFFIDQVVLTGHDLTEELILHSHAILYHGLEDENVIAGKYHTHEAAVSYGKPGEGKKKSNMCIRASVVPRYMKEMVESLKQDLANAERDNENDPCTLVAHYHHQFVMIHPFGDGNGRMSRIILNALLLKYAGYLSLFGSENSDKDHYLAVVRQGAKVFHDEDMGIQFENQTSRRELTRYVLHKSKRSLESMWAWVKGTEKK</sequence>
<dbReference type="PANTHER" id="PTHR13504:SF38">
    <property type="entry name" value="FIDO DOMAIN-CONTAINING PROTEIN"/>
    <property type="match status" value="1"/>
</dbReference>
<keyword evidence="5" id="KW-1185">Reference proteome</keyword>
<keyword evidence="2" id="KW-0067">ATP-binding</keyword>
<accession>A0AA40CE70</accession>
<feature type="domain" description="Fido" evidence="3">
    <location>
        <begin position="127"/>
        <end position="295"/>
    </location>
</feature>
<evidence type="ECO:0000259" key="3">
    <source>
        <dbReference type="PROSITE" id="PS51459"/>
    </source>
</evidence>
<dbReference type="InterPro" id="IPR040198">
    <property type="entry name" value="Fido_containing"/>
</dbReference>
<keyword evidence="2" id="KW-0547">Nucleotide-binding</keyword>
<organism evidence="4 5">
    <name type="scientific">Immersiella caudata</name>
    <dbReference type="NCBI Taxonomy" id="314043"/>
    <lineage>
        <taxon>Eukaryota</taxon>
        <taxon>Fungi</taxon>
        <taxon>Dikarya</taxon>
        <taxon>Ascomycota</taxon>
        <taxon>Pezizomycotina</taxon>
        <taxon>Sordariomycetes</taxon>
        <taxon>Sordariomycetidae</taxon>
        <taxon>Sordariales</taxon>
        <taxon>Lasiosphaeriaceae</taxon>
        <taxon>Immersiella</taxon>
    </lineage>
</organism>
<comment type="caution">
    <text evidence="4">The sequence shown here is derived from an EMBL/GenBank/DDBJ whole genome shotgun (WGS) entry which is preliminary data.</text>
</comment>
<evidence type="ECO:0000256" key="2">
    <source>
        <dbReference type="PIRSR" id="PIRSR640198-2"/>
    </source>
</evidence>
<evidence type="ECO:0000313" key="5">
    <source>
        <dbReference type="Proteomes" id="UP001175000"/>
    </source>
</evidence>